<dbReference type="InterPro" id="IPR026591">
    <property type="entry name" value="Sirtuin_cat_small_dom_sf"/>
</dbReference>
<dbReference type="InterPro" id="IPR003000">
    <property type="entry name" value="Sirtuin"/>
</dbReference>
<organism evidence="6 7">
    <name type="scientific">Pseudonocardia xishanensis</name>
    <dbReference type="NCBI Taxonomy" id="630995"/>
    <lineage>
        <taxon>Bacteria</taxon>
        <taxon>Bacillati</taxon>
        <taxon>Actinomycetota</taxon>
        <taxon>Actinomycetes</taxon>
        <taxon>Pseudonocardiales</taxon>
        <taxon>Pseudonocardiaceae</taxon>
        <taxon>Pseudonocardia</taxon>
    </lineage>
</organism>
<dbReference type="InterPro" id="IPR050134">
    <property type="entry name" value="NAD-dep_sirtuin_deacylases"/>
</dbReference>
<keyword evidence="3" id="KW-0520">NAD</keyword>
<keyword evidence="4" id="KW-0862">Zinc</keyword>
<sequence length="285" mass="31166">MRSEESGLSVQEAAALIRDASALLVCAGAGMGVDSGLPDFRGTEGFWRAYPPYARLGLRFEELADPVHFADDPALAWGFYGHRLALYRQTVPHAGFAVLRRWAEDRPTRVFTSNVDGQFQVAGFAEQDVAEVHGSIHHLQCLADCGQEIWPADEVPEIDETTMRARAPLPSCPGCGALARPNILMFGDWSWDPARSGPGLQKLHEWIRTHRRDLAVVEIGAGTAVPTVRRESELATAASGRLVRINVREPEVRHGRGVGIAEPAAATLQALDDRLRDGVPPPRDR</sequence>
<evidence type="ECO:0000256" key="2">
    <source>
        <dbReference type="ARBA" id="ARBA00022679"/>
    </source>
</evidence>
<evidence type="ECO:0000256" key="4">
    <source>
        <dbReference type="PROSITE-ProRule" id="PRU00236"/>
    </source>
</evidence>
<evidence type="ECO:0000313" key="7">
    <source>
        <dbReference type="Proteomes" id="UP001501598"/>
    </source>
</evidence>
<dbReference type="Gene3D" id="3.30.1600.10">
    <property type="entry name" value="SIR2/SIRT2 'Small Domain"/>
    <property type="match status" value="1"/>
</dbReference>
<evidence type="ECO:0000259" key="5">
    <source>
        <dbReference type="PROSITE" id="PS50305"/>
    </source>
</evidence>
<dbReference type="InterPro" id="IPR026590">
    <property type="entry name" value="Ssirtuin_cat_dom"/>
</dbReference>
<dbReference type="Proteomes" id="UP001501598">
    <property type="component" value="Unassembled WGS sequence"/>
</dbReference>
<keyword evidence="2" id="KW-0808">Transferase</keyword>
<dbReference type="EMBL" id="BAABGT010000003">
    <property type="protein sequence ID" value="GAA4535715.1"/>
    <property type="molecule type" value="Genomic_DNA"/>
</dbReference>
<feature type="binding site" evidence="4">
    <location>
        <position position="145"/>
    </location>
    <ligand>
        <name>Zn(2+)</name>
        <dbReference type="ChEBI" id="CHEBI:29105"/>
    </ligand>
</feature>
<protein>
    <recommendedName>
        <fullName evidence="1">protein acetyllysine N-acetyltransferase</fullName>
        <ecNumber evidence="1">2.3.1.286</ecNumber>
    </recommendedName>
</protein>
<feature type="active site" description="Proton acceptor" evidence="4">
    <location>
        <position position="133"/>
    </location>
</feature>
<dbReference type="RefSeq" id="WP_425568875.1">
    <property type="nucleotide sequence ID" value="NZ_BAABGT010000003.1"/>
</dbReference>
<dbReference type="InterPro" id="IPR029035">
    <property type="entry name" value="DHS-like_NAD/FAD-binding_dom"/>
</dbReference>
<feature type="domain" description="Deacetylase sirtuin-type" evidence="5">
    <location>
        <begin position="3"/>
        <end position="278"/>
    </location>
</feature>
<feature type="binding site" evidence="4">
    <location>
        <position position="175"/>
    </location>
    <ligand>
        <name>Zn(2+)</name>
        <dbReference type="ChEBI" id="CHEBI:29105"/>
    </ligand>
</feature>
<proteinExistence type="predicted"/>
<reference evidence="7" key="1">
    <citation type="journal article" date="2019" name="Int. J. Syst. Evol. Microbiol.">
        <title>The Global Catalogue of Microorganisms (GCM) 10K type strain sequencing project: providing services to taxonomists for standard genome sequencing and annotation.</title>
        <authorList>
            <consortium name="The Broad Institute Genomics Platform"/>
            <consortium name="The Broad Institute Genome Sequencing Center for Infectious Disease"/>
            <person name="Wu L."/>
            <person name="Ma J."/>
        </authorList>
    </citation>
    <scope>NUCLEOTIDE SEQUENCE [LARGE SCALE GENOMIC DNA]</scope>
    <source>
        <strain evidence="7">JCM 17906</strain>
    </source>
</reference>
<keyword evidence="4" id="KW-0479">Metal-binding</keyword>
<dbReference type="Gene3D" id="3.40.50.1220">
    <property type="entry name" value="TPP-binding domain"/>
    <property type="match status" value="1"/>
</dbReference>
<accession>A0ABP8RCY9</accession>
<gene>
    <name evidence="6" type="ORF">GCM10023175_01680</name>
</gene>
<dbReference type="PROSITE" id="PS50305">
    <property type="entry name" value="SIRTUIN"/>
    <property type="match status" value="1"/>
</dbReference>
<name>A0ABP8RCY9_9PSEU</name>
<comment type="caution">
    <text evidence="6">The sequence shown here is derived from an EMBL/GenBank/DDBJ whole genome shotgun (WGS) entry which is preliminary data.</text>
</comment>
<evidence type="ECO:0000256" key="3">
    <source>
        <dbReference type="ARBA" id="ARBA00023027"/>
    </source>
</evidence>
<feature type="binding site" evidence="4">
    <location>
        <position position="172"/>
    </location>
    <ligand>
        <name>Zn(2+)</name>
        <dbReference type="ChEBI" id="CHEBI:29105"/>
    </ligand>
</feature>
<evidence type="ECO:0000256" key="1">
    <source>
        <dbReference type="ARBA" id="ARBA00012928"/>
    </source>
</evidence>
<dbReference type="Pfam" id="PF02146">
    <property type="entry name" value="SIR2"/>
    <property type="match status" value="1"/>
</dbReference>
<dbReference type="PANTHER" id="PTHR11085">
    <property type="entry name" value="NAD-DEPENDENT PROTEIN DEACYLASE SIRTUIN-5, MITOCHONDRIAL-RELATED"/>
    <property type="match status" value="1"/>
</dbReference>
<keyword evidence="7" id="KW-1185">Reference proteome</keyword>
<feature type="binding site" evidence="4">
    <location>
        <position position="141"/>
    </location>
    <ligand>
        <name>Zn(2+)</name>
        <dbReference type="ChEBI" id="CHEBI:29105"/>
    </ligand>
</feature>
<evidence type="ECO:0000313" key="6">
    <source>
        <dbReference type="EMBL" id="GAA4535715.1"/>
    </source>
</evidence>
<dbReference type="EC" id="2.3.1.286" evidence="1"/>
<dbReference type="SUPFAM" id="SSF52467">
    <property type="entry name" value="DHS-like NAD/FAD-binding domain"/>
    <property type="match status" value="1"/>
</dbReference>
<dbReference type="PANTHER" id="PTHR11085:SF4">
    <property type="entry name" value="NAD-DEPENDENT PROTEIN DEACYLASE"/>
    <property type="match status" value="1"/>
</dbReference>